<evidence type="ECO:0000256" key="1">
    <source>
        <dbReference type="ARBA" id="ARBA00004571"/>
    </source>
</evidence>
<feature type="signal peptide" evidence="12">
    <location>
        <begin position="1"/>
        <end position="28"/>
    </location>
</feature>
<dbReference type="GO" id="GO:0015344">
    <property type="term" value="F:siderophore uptake transmembrane transporter activity"/>
    <property type="evidence" value="ECO:0007669"/>
    <property type="project" value="TreeGrafter"/>
</dbReference>
<evidence type="ECO:0000256" key="7">
    <source>
        <dbReference type="ARBA" id="ARBA00023136"/>
    </source>
</evidence>
<evidence type="ECO:0000256" key="5">
    <source>
        <dbReference type="ARBA" id="ARBA00022692"/>
    </source>
</evidence>
<dbReference type="InterPro" id="IPR010105">
    <property type="entry name" value="TonB_sidphr_rcpt"/>
</dbReference>
<evidence type="ECO:0000256" key="9">
    <source>
        <dbReference type="ARBA" id="ARBA00023237"/>
    </source>
</evidence>
<reference evidence="16 18" key="2">
    <citation type="submission" date="2022-03" db="EMBL/GenBank/DDBJ databases">
        <title>Genome sequencing of Morococcus cerebrosus.</title>
        <authorList>
            <person name="Baek M.-G."/>
            <person name="Yi H."/>
        </authorList>
    </citation>
    <scope>NUCLEOTIDE SEQUENCE [LARGE SCALE GENOMIC DNA]</scope>
    <source>
        <strain evidence="16 18">CIP 81.93</strain>
    </source>
</reference>
<keyword evidence="7 10" id="KW-0472">Membrane</keyword>
<dbReference type="AlphaFoldDB" id="A0A0C1GKX3"/>
<dbReference type="SUPFAM" id="SSF56935">
    <property type="entry name" value="Porins"/>
    <property type="match status" value="1"/>
</dbReference>
<dbReference type="PATRIC" id="fig|1056807.3.peg.1463"/>
<dbReference type="Gene3D" id="2.40.170.20">
    <property type="entry name" value="TonB-dependent receptor, beta-barrel domain"/>
    <property type="match status" value="1"/>
</dbReference>
<comment type="subcellular location">
    <subcellularLocation>
        <location evidence="1 10">Cell outer membrane</location>
        <topology evidence="1 10">Multi-pass membrane protein</topology>
    </subcellularLocation>
</comment>
<dbReference type="RefSeq" id="WP_039407978.1">
    <property type="nucleotide sequence ID" value="NZ_CP094242.1"/>
</dbReference>
<dbReference type="EMBL" id="CP094242">
    <property type="protein sequence ID" value="UNV86682.1"/>
    <property type="molecule type" value="Genomic_DNA"/>
</dbReference>
<dbReference type="EMBL" id="JUFZ01000068">
    <property type="protein sequence ID" value="KIC07110.1"/>
    <property type="molecule type" value="Genomic_DNA"/>
</dbReference>
<evidence type="ECO:0000256" key="12">
    <source>
        <dbReference type="SAM" id="SignalP"/>
    </source>
</evidence>
<dbReference type="Pfam" id="PF07715">
    <property type="entry name" value="Plug"/>
    <property type="match status" value="1"/>
</dbReference>
<comment type="similarity">
    <text evidence="2 10 11">Belongs to the TonB-dependent receptor family.</text>
</comment>
<keyword evidence="3 10" id="KW-0813">Transport</keyword>
<evidence type="ECO:0000256" key="11">
    <source>
        <dbReference type="RuleBase" id="RU003357"/>
    </source>
</evidence>
<evidence type="ECO:0000259" key="14">
    <source>
        <dbReference type="Pfam" id="PF07715"/>
    </source>
</evidence>
<dbReference type="GO" id="GO:0015891">
    <property type="term" value="P:siderophore transport"/>
    <property type="evidence" value="ECO:0007669"/>
    <property type="project" value="InterPro"/>
</dbReference>
<keyword evidence="8 15" id="KW-0675">Receptor</keyword>
<evidence type="ECO:0000313" key="18">
    <source>
        <dbReference type="Proteomes" id="UP000829504"/>
    </source>
</evidence>
<dbReference type="InterPro" id="IPR036942">
    <property type="entry name" value="Beta-barrel_TonB_sf"/>
</dbReference>
<dbReference type="PANTHER" id="PTHR32552">
    <property type="entry name" value="FERRICHROME IRON RECEPTOR-RELATED"/>
    <property type="match status" value="1"/>
</dbReference>
<dbReference type="NCBIfam" id="TIGR01783">
    <property type="entry name" value="TonB-siderophor"/>
    <property type="match status" value="1"/>
</dbReference>
<evidence type="ECO:0000256" key="10">
    <source>
        <dbReference type="PROSITE-ProRule" id="PRU01360"/>
    </source>
</evidence>
<evidence type="ECO:0000313" key="17">
    <source>
        <dbReference type="Proteomes" id="UP000031390"/>
    </source>
</evidence>
<dbReference type="InterPro" id="IPR037066">
    <property type="entry name" value="Plug_dom_sf"/>
</dbReference>
<evidence type="ECO:0000259" key="13">
    <source>
        <dbReference type="Pfam" id="PF00593"/>
    </source>
</evidence>
<dbReference type="InterPro" id="IPR012910">
    <property type="entry name" value="Plug_dom"/>
</dbReference>
<evidence type="ECO:0000256" key="6">
    <source>
        <dbReference type="ARBA" id="ARBA00023077"/>
    </source>
</evidence>
<gene>
    <name evidence="15" type="ORF">MCC93_15230</name>
    <name evidence="16" type="ORF">MON37_08350</name>
</gene>
<keyword evidence="12" id="KW-0732">Signal</keyword>
<dbReference type="InterPro" id="IPR000531">
    <property type="entry name" value="Beta-barrel_TonB"/>
</dbReference>
<feature type="domain" description="TonB-dependent receptor-like beta-barrel" evidence="13">
    <location>
        <begin position="265"/>
        <end position="699"/>
    </location>
</feature>
<evidence type="ECO:0000256" key="4">
    <source>
        <dbReference type="ARBA" id="ARBA00022452"/>
    </source>
</evidence>
<dbReference type="Pfam" id="PF00593">
    <property type="entry name" value="TonB_dep_Rec_b-barrel"/>
    <property type="match status" value="1"/>
</dbReference>
<accession>A0A0C1GKX3</accession>
<keyword evidence="9 10" id="KW-0998">Cell outer membrane</keyword>
<feature type="chain" id="PRO_5002133089" evidence="12">
    <location>
        <begin position="29"/>
        <end position="733"/>
    </location>
</feature>
<dbReference type="Proteomes" id="UP000031390">
    <property type="component" value="Unassembled WGS sequence"/>
</dbReference>
<name>A0A0C1GKX3_9NEIS</name>
<protein>
    <submittedName>
        <fullName evidence="15">Ferripyoverdine receptor</fullName>
    </submittedName>
    <submittedName>
        <fullName evidence="16">TonB-dependent siderophore receptor</fullName>
    </submittedName>
</protein>
<dbReference type="Proteomes" id="UP000829504">
    <property type="component" value="Chromosome"/>
</dbReference>
<evidence type="ECO:0000313" key="16">
    <source>
        <dbReference type="EMBL" id="UNV86682.1"/>
    </source>
</evidence>
<evidence type="ECO:0000256" key="3">
    <source>
        <dbReference type="ARBA" id="ARBA00022448"/>
    </source>
</evidence>
<dbReference type="PROSITE" id="PS52016">
    <property type="entry name" value="TONB_DEPENDENT_REC_3"/>
    <property type="match status" value="1"/>
</dbReference>
<proteinExistence type="inferred from homology"/>
<keyword evidence="6 11" id="KW-0798">TonB box</keyword>
<dbReference type="Gene3D" id="2.170.130.10">
    <property type="entry name" value="TonB-dependent receptor, plug domain"/>
    <property type="match status" value="1"/>
</dbReference>
<feature type="domain" description="TonB-dependent receptor plug" evidence="14">
    <location>
        <begin position="72"/>
        <end position="179"/>
    </location>
</feature>
<keyword evidence="18" id="KW-1185">Reference proteome</keyword>
<sequence>MNNTNKEKLFKLSTLAFCLAALPQAVHAAEEVQQVELNQVNVVGKNRSLRTENRNDYTTSAMSSTTGLALTPRETPQSVSVITKNQIDDQGITTLADALKTTTGVNVVRQGNRTHFQSRGFYIEKLEEDGMATTIGAPGIFGHPDRDGHNITDLAMYDHIEVVRGAAGLTQSNSAPGGTINAVRKKPTAKKQISMNGLADRFGKRHIELDASGTLSSENQLRGRIVGSFDHDKTFQDKVKGQNSLLYGVLEKDIGENSKVSVGAYRIAQRNTPNLNGLPLWEDGNSLPRNSYFGADWNHGRFIKNGVFAEFDHYFNDNWKWNSKIDWRNSHSDQRYAFLMAGKSGLKANQSIGIEDQQAFRYQHDSKHLHIQNNLRGKFEALGQTHDIFLTHNYSKERNTLHHTRMQATGSYDPFSAVIPQPDWAAEPYSIMDSNNHFYTHALAAGTRINPTEKLHLLAGGRYTHWKRDFDHNWSRYKGKPDNDAKTYSVKNSKFIPYIGITYDFMPGQSLYASYTSIYKPTLKTNADNSYLAPEVGKNYELGWKGEWMQGKLNTAVSLFQTDNTNVGVRVNVPADGNKKETFYYVPAKERSRGVDAEISGAIGANWKLFAGYTYNIRKTENHPHTEGDFANWTPKHIFRAYSSYTPPFANGKLSIGIGLSSQSKTGSKLPQGGYTVWNAGLQYRPTDNLQLGLAVNNLTDKRYYENNSNRTKNYGSFYGEPRNAVFSLKWKM</sequence>
<reference evidence="15 17" key="1">
    <citation type="submission" date="2014-12" db="EMBL/GenBank/DDBJ databases">
        <title>Genome sequence of Morococcus cerebrosus.</title>
        <authorList>
            <person name="Shin S.-K."/>
            <person name="Yi H."/>
        </authorList>
    </citation>
    <scope>NUCLEOTIDE SEQUENCE [LARGE SCALE GENOMIC DNA]</scope>
    <source>
        <strain evidence="15 17">CIP 81.93</strain>
    </source>
</reference>
<keyword evidence="4 10" id="KW-1134">Transmembrane beta strand</keyword>
<dbReference type="CDD" id="cd01347">
    <property type="entry name" value="ligand_gated_channel"/>
    <property type="match status" value="1"/>
</dbReference>
<evidence type="ECO:0000256" key="2">
    <source>
        <dbReference type="ARBA" id="ARBA00009810"/>
    </source>
</evidence>
<keyword evidence="5 10" id="KW-0812">Transmembrane</keyword>
<evidence type="ECO:0000313" key="15">
    <source>
        <dbReference type="EMBL" id="KIC07110.1"/>
    </source>
</evidence>
<evidence type="ECO:0000256" key="8">
    <source>
        <dbReference type="ARBA" id="ARBA00023170"/>
    </source>
</evidence>
<organism evidence="15 17">
    <name type="scientific">Morococcus cerebrosus</name>
    <dbReference type="NCBI Taxonomy" id="1056807"/>
    <lineage>
        <taxon>Bacteria</taxon>
        <taxon>Pseudomonadati</taxon>
        <taxon>Pseudomonadota</taxon>
        <taxon>Betaproteobacteria</taxon>
        <taxon>Neisseriales</taxon>
        <taxon>Neisseriaceae</taxon>
        <taxon>Morococcus</taxon>
    </lineage>
</organism>
<dbReference type="GO" id="GO:0038023">
    <property type="term" value="F:signaling receptor activity"/>
    <property type="evidence" value="ECO:0007669"/>
    <property type="project" value="InterPro"/>
</dbReference>
<dbReference type="PANTHER" id="PTHR32552:SF74">
    <property type="entry name" value="HYDROXAMATE SIDEROPHORE RECEPTOR FHUE"/>
    <property type="match status" value="1"/>
</dbReference>
<dbReference type="InterPro" id="IPR039426">
    <property type="entry name" value="TonB-dep_rcpt-like"/>
</dbReference>
<dbReference type="GO" id="GO:0009279">
    <property type="term" value="C:cell outer membrane"/>
    <property type="evidence" value="ECO:0007669"/>
    <property type="project" value="UniProtKB-SubCell"/>
</dbReference>